<evidence type="ECO:0000256" key="6">
    <source>
        <dbReference type="SAM" id="Phobius"/>
    </source>
</evidence>
<dbReference type="InterPro" id="IPR025857">
    <property type="entry name" value="MacB_PCD"/>
</dbReference>
<feature type="domain" description="MacB-like periplasmic core" evidence="8">
    <location>
        <begin position="20"/>
        <end position="240"/>
    </location>
</feature>
<dbReference type="AlphaFoldDB" id="A0A7C9F713"/>
<comment type="subcellular location">
    <subcellularLocation>
        <location evidence="1">Cell membrane</location>
        <topology evidence="1">Multi-pass membrane protein</topology>
    </subcellularLocation>
</comment>
<evidence type="ECO:0000259" key="7">
    <source>
        <dbReference type="Pfam" id="PF02687"/>
    </source>
</evidence>
<feature type="transmembrane region" description="Helical" evidence="6">
    <location>
        <begin position="422"/>
        <end position="446"/>
    </location>
</feature>
<feature type="domain" description="MacB-like periplasmic core" evidence="8">
    <location>
        <begin position="436"/>
        <end position="636"/>
    </location>
</feature>
<feature type="transmembrane region" description="Helical" evidence="6">
    <location>
        <begin position="284"/>
        <end position="305"/>
    </location>
</feature>
<evidence type="ECO:0000313" key="9">
    <source>
        <dbReference type="EMBL" id="MPR34846.1"/>
    </source>
</evidence>
<evidence type="ECO:0000256" key="3">
    <source>
        <dbReference type="ARBA" id="ARBA00022692"/>
    </source>
</evidence>
<feature type="transmembrane region" description="Helical" evidence="6">
    <location>
        <begin position="377"/>
        <end position="401"/>
    </location>
</feature>
<organism evidence="9 10">
    <name type="scientific">Salmonirosea aquatica</name>
    <dbReference type="NCBI Taxonomy" id="2654236"/>
    <lineage>
        <taxon>Bacteria</taxon>
        <taxon>Pseudomonadati</taxon>
        <taxon>Bacteroidota</taxon>
        <taxon>Cytophagia</taxon>
        <taxon>Cytophagales</taxon>
        <taxon>Spirosomataceae</taxon>
        <taxon>Salmonirosea</taxon>
    </lineage>
</organism>
<proteinExistence type="predicted"/>
<reference evidence="9 10" key="1">
    <citation type="submission" date="2019-10" db="EMBL/GenBank/DDBJ databases">
        <title>Draft Genome Sequence of Cytophagaceae sp. SJW1-29.</title>
        <authorList>
            <person name="Choi A."/>
        </authorList>
    </citation>
    <scope>NUCLEOTIDE SEQUENCE [LARGE SCALE GENOMIC DNA]</scope>
    <source>
        <strain evidence="9 10">SJW1-29</strain>
    </source>
</reference>
<dbReference type="InterPro" id="IPR003838">
    <property type="entry name" value="ABC3_permease_C"/>
</dbReference>
<evidence type="ECO:0000313" key="10">
    <source>
        <dbReference type="Proteomes" id="UP000479293"/>
    </source>
</evidence>
<keyword evidence="4 6" id="KW-1133">Transmembrane helix</keyword>
<feature type="transmembrane region" description="Helical" evidence="6">
    <location>
        <begin position="757"/>
        <end position="778"/>
    </location>
</feature>
<keyword evidence="3 6" id="KW-0812">Transmembrane</keyword>
<dbReference type="PANTHER" id="PTHR30572">
    <property type="entry name" value="MEMBRANE COMPONENT OF TRANSPORTER-RELATED"/>
    <property type="match status" value="1"/>
</dbReference>
<feature type="transmembrane region" description="Helical" evidence="6">
    <location>
        <begin position="674"/>
        <end position="698"/>
    </location>
</feature>
<evidence type="ECO:0000259" key="8">
    <source>
        <dbReference type="Pfam" id="PF12704"/>
    </source>
</evidence>
<dbReference type="GO" id="GO:0005886">
    <property type="term" value="C:plasma membrane"/>
    <property type="evidence" value="ECO:0007669"/>
    <property type="project" value="UniProtKB-SubCell"/>
</dbReference>
<evidence type="ECO:0000256" key="2">
    <source>
        <dbReference type="ARBA" id="ARBA00022475"/>
    </source>
</evidence>
<dbReference type="GO" id="GO:0022857">
    <property type="term" value="F:transmembrane transporter activity"/>
    <property type="evidence" value="ECO:0007669"/>
    <property type="project" value="TreeGrafter"/>
</dbReference>
<keyword evidence="2" id="KW-1003">Cell membrane</keyword>
<sequence length="797" mass="88112">MLKNHFKIAWRNLLKNGLFSSLNLLGLSVGVAIFMYLFLYTQEELSFDTYHKNSGEIYRVGLTAIFDGKSSDWASVPNNIGPTMTEEIPEIKAYARLLYHSFGKTAFVNSQQDKFAERKLYWSDPGLFTLFDIPLVYGNPKTALDAPNKIMLSRSTARKYFGDTDPVGKPLNVDHDYNVTVSAVYEDFPQNSTLDPDLIGSFSTIKWANEGQHWSNASYETYFLLNQNASMKTVETKINQVLDKNVEKENQWFRFWLQPLTDVHLHSTKISNASTTRVGDSQQVNILIVLALGILLIACINYMNLATAQSQKRRKEVGINKVVGATQTTLITRFYVEAFIMVFVAVLVGFALLFGLLPLFNSIADKEISFGSLFSVPVFTSIGAAIVVLSLVAGSYPALMLSSFSPLSLFNRGGQNSLSTAWVRKGLVVAQFTASIILMIATFVFYRQLQFVQENDLGYEAERVMAISTQGAESSEQINSLMNQFKGLSFVSDIARAQSYPGASASGRTLSKDGSTEEGAAIQTNRATPEILKTLGIKLLAGTTLPEKTSDQDTTVQVVVNKTAVDFLGLTPEEAVGKTAYNLFGYNRATIVGVMEDFHFDTFHRPIGAYAFHNSNSEGRNNLLVRFRGGKLSDNVATLEREFKKAIPNSAFDFKFLDDVVATLYASEQRTARIVLFFSITAILIACLGLFGLAAFTAEQRTKEIGVRKVLGASVAGITALLSKDFLKLVLVALVIATPVAWYFLNGWLESYAYHIAMPWWVFGMAGLLSVIVAFLTVSYQSIKAAVVNPVKSLRSE</sequence>
<evidence type="ECO:0000256" key="1">
    <source>
        <dbReference type="ARBA" id="ARBA00004651"/>
    </source>
</evidence>
<keyword evidence="5 6" id="KW-0472">Membrane</keyword>
<gene>
    <name evidence="9" type="ORF">GBK04_16165</name>
</gene>
<evidence type="ECO:0000256" key="5">
    <source>
        <dbReference type="ARBA" id="ARBA00023136"/>
    </source>
</evidence>
<dbReference type="EMBL" id="WHLY01000002">
    <property type="protein sequence ID" value="MPR34846.1"/>
    <property type="molecule type" value="Genomic_DNA"/>
</dbReference>
<name>A0A7C9F713_9BACT</name>
<accession>A0A7C9F713</accession>
<dbReference type="Proteomes" id="UP000479293">
    <property type="component" value="Unassembled WGS sequence"/>
</dbReference>
<evidence type="ECO:0000256" key="4">
    <source>
        <dbReference type="ARBA" id="ARBA00022989"/>
    </source>
</evidence>
<dbReference type="Pfam" id="PF02687">
    <property type="entry name" value="FtsX"/>
    <property type="match status" value="2"/>
</dbReference>
<feature type="domain" description="ABC3 transporter permease C-terminal" evidence="7">
    <location>
        <begin position="288"/>
        <end position="406"/>
    </location>
</feature>
<protein>
    <submittedName>
        <fullName evidence="9">FtsX-like permease family protein</fullName>
    </submittedName>
</protein>
<feature type="transmembrane region" description="Helical" evidence="6">
    <location>
        <begin position="726"/>
        <end position="745"/>
    </location>
</feature>
<dbReference type="InterPro" id="IPR050250">
    <property type="entry name" value="Macrolide_Exporter_MacB"/>
</dbReference>
<comment type="caution">
    <text evidence="9">The sequence shown here is derived from an EMBL/GenBank/DDBJ whole genome shotgun (WGS) entry which is preliminary data.</text>
</comment>
<feature type="domain" description="ABC3 transporter permease C-terminal" evidence="7">
    <location>
        <begin position="677"/>
        <end position="788"/>
    </location>
</feature>
<feature type="transmembrane region" description="Helical" evidence="6">
    <location>
        <begin position="21"/>
        <end position="40"/>
    </location>
</feature>
<dbReference type="Pfam" id="PF12704">
    <property type="entry name" value="MacB_PCD"/>
    <property type="match status" value="2"/>
</dbReference>
<keyword evidence="10" id="KW-1185">Reference proteome</keyword>
<dbReference type="RefSeq" id="WP_152761407.1">
    <property type="nucleotide sequence ID" value="NZ_WHLY01000002.1"/>
</dbReference>
<feature type="transmembrane region" description="Helical" evidence="6">
    <location>
        <begin position="334"/>
        <end position="357"/>
    </location>
</feature>
<dbReference type="PANTHER" id="PTHR30572:SF18">
    <property type="entry name" value="ABC-TYPE MACROLIDE FAMILY EXPORT SYSTEM PERMEASE COMPONENT 2"/>
    <property type="match status" value="1"/>
</dbReference>